<keyword evidence="8" id="KW-0456">Lyase</keyword>
<evidence type="ECO:0000256" key="3">
    <source>
        <dbReference type="ARBA" id="ARBA00008900"/>
    </source>
</evidence>
<comment type="catalytic activity">
    <reaction evidence="10">
        <text>7,8-dihydroneopterin 3'-triphosphate + H2O = 6-carboxy-5,6,7,8-tetrahydropterin + triphosphate + acetaldehyde + 2 H(+)</text>
        <dbReference type="Rhea" id="RHEA:27966"/>
        <dbReference type="ChEBI" id="CHEBI:15343"/>
        <dbReference type="ChEBI" id="CHEBI:15377"/>
        <dbReference type="ChEBI" id="CHEBI:15378"/>
        <dbReference type="ChEBI" id="CHEBI:18036"/>
        <dbReference type="ChEBI" id="CHEBI:58462"/>
        <dbReference type="ChEBI" id="CHEBI:61032"/>
        <dbReference type="EC" id="4.1.2.50"/>
    </reaction>
</comment>
<comment type="caution">
    <text evidence="11">The sequence shown here is derived from an EMBL/GenBank/DDBJ whole genome shotgun (WGS) entry which is preliminary data.</text>
</comment>
<evidence type="ECO:0000256" key="4">
    <source>
        <dbReference type="ARBA" id="ARBA00012982"/>
    </source>
</evidence>
<comment type="similarity">
    <text evidence="3">Belongs to the PTPS family. QueD subfamily.</text>
</comment>
<evidence type="ECO:0000256" key="10">
    <source>
        <dbReference type="ARBA" id="ARBA00048807"/>
    </source>
</evidence>
<evidence type="ECO:0000313" key="12">
    <source>
        <dbReference type="Proteomes" id="UP000671399"/>
    </source>
</evidence>
<evidence type="ECO:0000256" key="5">
    <source>
        <dbReference type="ARBA" id="ARBA00018141"/>
    </source>
</evidence>
<dbReference type="PANTHER" id="PTHR12589">
    <property type="entry name" value="PYRUVOYL TETRAHYDROBIOPTERIN SYNTHASE"/>
    <property type="match status" value="1"/>
</dbReference>
<comment type="cofactor">
    <cofactor evidence="1">
        <name>Zn(2+)</name>
        <dbReference type="ChEBI" id="CHEBI:29105"/>
    </cofactor>
</comment>
<keyword evidence="12" id="KW-1185">Reference proteome</keyword>
<comment type="pathway">
    <text evidence="2">Purine metabolism; 7-cyano-7-deazaguanine biosynthesis.</text>
</comment>
<reference evidence="11 12" key="1">
    <citation type="submission" date="2021-03" db="EMBL/GenBank/DDBJ databases">
        <authorList>
            <person name="Lee D.-H."/>
        </authorList>
    </citation>
    <scope>NUCLEOTIDE SEQUENCE [LARGE SCALE GENOMIC DNA]</scope>
    <source>
        <strain evidence="11 12">MMS20-R2-23</strain>
    </source>
</reference>
<dbReference type="InterPro" id="IPR038418">
    <property type="entry name" value="6-PTP_synth/QueD_sf"/>
</dbReference>
<evidence type="ECO:0000256" key="9">
    <source>
        <dbReference type="ARBA" id="ARBA00031449"/>
    </source>
</evidence>
<keyword evidence="7" id="KW-0862">Zinc</keyword>
<evidence type="ECO:0000313" key="11">
    <source>
        <dbReference type="EMBL" id="MBO4161721.1"/>
    </source>
</evidence>
<protein>
    <recommendedName>
        <fullName evidence="5">6-carboxy-5,6,7,8-tetrahydropterin synthase</fullName>
        <ecNumber evidence="4">4.1.2.50</ecNumber>
    </recommendedName>
    <alternativeName>
        <fullName evidence="9">Queuosine biosynthesis protein QueD</fullName>
    </alternativeName>
</protein>
<proteinExistence type="inferred from homology"/>
<dbReference type="Gene3D" id="3.30.479.10">
    <property type="entry name" value="6-pyruvoyl tetrahydropterin synthase/QueD"/>
    <property type="match status" value="1"/>
</dbReference>
<sequence length="152" mass="16117">MTAVIVLRGGEFSFCAAHAGLHADGYEPLHGHTFVVTLRLAGQADDNGMVTDFGPVKTTLRRVIAPLRRRTLVAGRASGVDLSVPDQVRFGDYTLPALAVAVLPVVNTTTEAIAGHLLDQVLLHAPVPGLHWAELDLAEAPDVSATVRRLLA</sequence>
<evidence type="ECO:0000256" key="7">
    <source>
        <dbReference type="ARBA" id="ARBA00022833"/>
    </source>
</evidence>
<evidence type="ECO:0000256" key="6">
    <source>
        <dbReference type="ARBA" id="ARBA00022723"/>
    </source>
</evidence>
<dbReference type="SUPFAM" id="SSF55620">
    <property type="entry name" value="Tetrahydrobiopterin biosynthesis enzymes-like"/>
    <property type="match status" value="1"/>
</dbReference>
<evidence type="ECO:0000256" key="2">
    <source>
        <dbReference type="ARBA" id="ARBA00005061"/>
    </source>
</evidence>
<dbReference type="Pfam" id="PF01242">
    <property type="entry name" value="PTPS"/>
    <property type="match status" value="1"/>
</dbReference>
<dbReference type="RefSeq" id="WP_208567369.1">
    <property type="nucleotide sequence ID" value="NZ_JAGFWR010000005.1"/>
</dbReference>
<dbReference type="EMBL" id="JAGFWR010000005">
    <property type="protein sequence ID" value="MBO4161721.1"/>
    <property type="molecule type" value="Genomic_DNA"/>
</dbReference>
<name>A0ABS3V7X9_9ACTN</name>
<evidence type="ECO:0000256" key="1">
    <source>
        <dbReference type="ARBA" id="ARBA00001947"/>
    </source>
</evidence>
<accession>A0ABS3V7X9</accession>
<dbReference type="EC" id="4.1.2.50" evidence="4"/>
<evidence type="ECO:0000256" key="8">
    <source>
        <dbReference type="ARBA" id="ARBA00023239"/>
    </source>
</evidence>
<organism evidence="11 12">
    <name type="scientific">Micromonospora antibiotica</name>
    <dbReference type="NCBI Taxonomy" id="2807623"/>
    <lineage>
        <taxon>Bacteria</taxon>
        <taxon>Bacillati</taxon>
        <taxon>Actinomycetota</taxon>
        <taxon>Actinomycetes</taxon>
        <taxon>Micromonosporales</taxon>
        <taxon>Micromonosporaceae</taxon>
        <taxon>Micromonospora</taxon>
    </lineage>
</organism>
<dbReference type="Proteomes" id="UP000671399">
    <property type="component" value="Unassembled WGS sequence"/>
</dbReference>
<dbReference type="InterPro" id="IPR007115">
    <property type="entry name" value="6-PTP_synth/QueD"/>
</dbReference>
<dbReference type="PANTHER" id="PTHR12589:SF7">
    <property type="entry name" value="6-PYRUVOYL TETRAHYDROBIOPTERIN SYNTHASE"/>
    <property type="match status" value="1"/>
</dbReference>
<keyword evidence="6" id="KW-0479">Metal-binding</keyword>
<gene>
    <name evidence="11" type="ORF">JQN83_13005</name>
</gene>